<dbReference type="EMBL" id="CP054803">
    <property type="protein sequence ID" value="QKU20688.1"/>
    <property type="molecule type" value="Genomic_DNA"/>
</dbReference>
<dbReference type="Gene3D" id="4.10.410.40">
    <property type="match status" value="1"/>
</dbReference>
<evidence type="ECO:0000313" key="1">
    <source>
        <dbReference type="EMBL" id="QKU20688.1"/>
    </source>
</evidence>
<organism evidence="1 2">
    <name type="scientific">Acinetobacter lwoffii</name>
    <dbReference type="NCBI Taxonomy" id="28090"/>
    <lineage>
        <taxon>Bacteria</taxon>
        <taxon>Pseudomonadati</taxon>
        <taxon>Pseudomonadota</taxon>
        <taxon>Gammaproteobacteria</taxon>
        <taxon>Moraxellales</taxon>
        <taxon>Moraxellaceae</taxon>
        <taxon>Acinetobacter</taxon>
    </lineage>
</organism>
<dbReference type="RefSeq" id="WP_174894246.1">
    <property type="nucleotide sequence ID" value="NZ_CP054803.1"/>
</dbReference>
<name>A0A6N1MF16_ACILW</name>
<sequence length="157" mass="16628">MTDCAAGTVDSQGIGLYVKGGSFAASTLVADVLDLPLPAGERPTDDVTSVFSKFAQKLAAGVIDYGNIELGLLQRTNNTQQVSLEQAFISGECFDWEIKLPDEAETSYTFCGSITKFAPSREASKKNRVAMTIAISGGVDHLKKGVSVLEPAEPIIP</sequence>
<protein>
    <recommendedName>
        <fullName evidence="3">Phage tail protein</fullName>
    </recommendedName>
</protein>
<reference evidence="1 2" key="1">
    <citation type="submission" date="2019-11" db="EMBL/GenBank/DDBJ databases">
        <title>FDA dAtabase for Regulatory Grade micrObial Sequences (FDA-ARGOS): Supporting development and validation of Infectious Disease Dx tests.</title>
        <authorList>
            <person name="Patel R."/>
            <person name="Rucinski S."/>
            <person name="Tallon L."/>
            <person name="Sadzewicz L."/>
            <person name="Vavikolanu K."/>
            <person name="Mehta A."/>
            <person name="Aluvathingal J."/>
            <person name="Nadendla S."/>
            <person name="Nandy P."/>
            <person name="Geyer C."/>
            <person name="Yan Y."/>
            <person name="Sichtig H."/>
        </authorList>
    </citation>
    <scope>NUCLEOTIDE SEQUENCE [LARGE SCALE GENOMIC DNA]</scope>
    <source>
        <strain evidence="1 2">FDAARGOS_557</strain>
    </source>
</reference>
<dbReference type="Proteomes" id="UP000509126">
    <property type="component" value="Chromosome"/>
</dbReference>
<evidence type="ECO:0008006" key="3">
    <source>
        <dbReference type="Google" id="ProtNLM"/>
    </source>
</evidence>
<evidence type="ECO:0000313" key="2">
    <source>
        <dbReference type="Proteomes" id="UP000509126"/>
    </source>
</evidence>
<accession>A0A6N1MF16</accession>
<proteinExistence type="predicted"/>
<dbReference type="AlphaFoldDB" id="A0A6N1MF16"/>
<gene>
    <name evidence="1" type="ORF">FOB19_04135</name>
</gene>